<feature type="region of interest" description="Disordered" evidence="1">
    <location>
        <begin position="302"/>
        <end position="328"/>
    </location>
</feature>
<dbReference type="Proteomes" id="UP001589575">
    <property type="component" value="Unassembled WGS sequence"/>
</dbReference>
<name>A0ABV5FZ79_9MICC</name>
<feature type="compositionally biased region" description="Basic and acidic residues" evidence="1">
    <location>
        <begin position="56"/>
        <end position="67"/>
    </location>
</feature>
<gene>
    <name evidence="2" type="ORF">ACFFX0_12500</name>
</gene>
<feature type="region of interest" description="Disordered" evidence="1">
    <location>
        <begin position="1"/>
        <end position="68"/>
    </location>
</feature>
<protein>
    <submittedName>
        <fullName evidence="2">Uncharacterized protein</fullName>
    </submittedName>
</protein>
<reference evidence="2 3" key="1">
    <citation type="submission" date="2024-09" db="EMBL/GenBank/DDBJ databases">
        <authorList>
            <person name="Sun Q."/>
            <person name="Mori K."/>
        </authorList>
    </citation>
    <scope>NUCLEOTIDE SEQUENCE [LARGE SCALE GENOMIC DNA]</scope>
    <source>
        <strain evidence="2 3">CCM 7609</strain>
    </source>
</reference>
<organism evidence="2 3">
    <name type="scientific">Citricoccus parietis</name>
    <dbReference type="NCBI Taxonomy" id="592307"/>
    <lineage>
        <taxon>Bacteria</taxon>
        <taxon>Bacillati</taxon>
        <taxon>Actinomycetota</taxon>
        <taxon>Actinomycetes</taxon>
        <taxon>Micrococcales</taxon>
        <taxon>Micrococcaceae</taxon>
        <taxon>Citricoccus</taxon>
    </lineage>
</organism>
<evidence type="ECO:0000256" key="1">
    <source>
        <dbReference type="SAM" id="MobiDB-lite"/>
    </source>
</evidence>
<comment type="caution">
    <text evidence="2">The sequence shown here is derived from an EMBL/GenBank/DDBJ whole genome shotgun (WGS) entry which is preliminary data.</text>
</comment>
<dbReference type="EMBL" id="JBHMFI010000001">
    <property type="protein sequence ID" value="MFB9071981.1"/>
    <property type="molecule type" value="Genomic_DNA"/>
</dbReference>
<sequence length="422" mass="46585">MASTVRGGVGVDSSRLRNHVRSVRRDIPPRSRSSPWLAPGDQSLRRPHCCGRRRSGAVDDRGFDHGGGHTRVRLHGDRRRCPWWRGRLTAVLPAAVRLRRLSSTAINLSEADETGFRSGLHKNPVATSALSRKAIPLWTASTSPLAFRADDLSHSRPLLKLTAGSDRATDPLSHETVRLYDRDAACPGSGRMITMDYLTVSIPVGLWKRVDGCADNSMAMDVVEAIMESVINGSCVRDAGWRASAAYSGERDQYGWPPPEHRLPIVLRREHWEWVLAQLQRWEPHETDDSFTEVRELIVDGLHPASDDPSPLDDQSTARPAARRPRAVADEQVVQIHVGPVDDDEEHRQDLLGLNLLAHEQQSRARMGQHSQFILQAARAAAYAKIGPTYPGPDSVEFAQEIADSVLDAVLTAMRDGPPAGT</sequence>
<keyword evidence="3" id="KW-1185">Reference proteome</keyword>
<feature type="compositionally biased region" description="Basic residues" evidence="1">
    <location>
        <begin position="45"/>
        <end position="55"/>
    </location>
</feature>
<evidence type="ECO:0000313" key="2">
    <source>
        <dbReference type="EMBL" id="MFB9071981.1"/>
    </source>
</evidence>
<evidence type="ECO:0000313" key="3">
    <source>
        <dbReference type="Proteomes" id="UP001589575"/>
    </source>
</evidence>
<proteinExistence type="predicted"/>
<accession>A0ABV5FZ79</accession>